<accession>A0AAV2HI02</accession>
<dbReference type="Proteomes" id="UP001497497">
    <property type="component" value="Unassembled WGS sequence"/>
</dbReference>
<feature type="transmembrane region" description="Helical" evidence="1">
    <location>
        <begin position="37"/>
        <end position="57"/>
    </location>
</feature>
<organism evidence="2 3">
    <name type="scientific">Lymnaea stagnalis</name>
    <name type="common">Great pond snail</name>
    <name type="synonym">Helix stagnalis</name>
    <dbReference type="NCBI Taxonomy" id="6523"/>
    <lineage>
        <taxon>Eukaryota</taxon>
        <taxon>Metazoa</taxon>
        <taxon>Spiralia</taxon>
        <taxon>Lophotrochozoa</taxon>
        <taxon>Mollusca</taxon>
        <taxon>Gastropoda</taxon>
        <taxon>Heterobranchia</taxon>
        <taxon>Euthyneura</taxon>
        <taxon>Panpulmonata</taxon>
        <taxon>Hygrophila</taxon>
        <taxon>Lymnaeoidea</taxon>
        <taxon>Lymnaeidae</taxon>
        <taxon>Lymnaea</taxon>
    </lineage>
</organism>
<name>A0AAV2HI02_LYMST</name>
<keyword evidence="1" id="KW-0812">Transmembrane</keyword>
<keyword evidence="3" id="KW-1185">Reference proteome</keyword>
<evidence type="ECO:0008006" key="4">
    <source>
        <dbReference type="Google" id="ProtNLM"/>
    </source>
</evidence>
<protein>
    <recommendedName>
        <fullName evidence="4">G-protein coupled receptors family 1 profile domain-containing protein</fullName>
    </recommendedName>
</protein>
<feature type="transmembrane region" description="Helical" evidence="1">
    <location>
        <begin position="146"/>
        <end position="168"/>
    </location>
</feature>
<evidence type="ECO:0000313" key="3">
    <source>
        <dbReference type="Proteomes" id="UP001497497"/>
    </source>
</evidence>
<feature type="transmembrane region" description="Helical" evidence="1">
    <location>
        <begin position="239"/>
        <end position="259"/>
    </location>
</feature>
<comment type="caution">
    <text evidence="2">The sequence shown here is derived from an EMBL/GenBank/DDBJ whole genome shotgun (WGS) entry which is preliminary data.</text>
</comment>
<gene>
    <name evidence="2" type="ORF">GSLYS_00007008001</name>
</gene>
<feature type="transmembrane region" description="Helical" evidence="1">
    <location>
        <begin position="188"/>
        <end position="210"/>
    </location>
</feature>
<feature type="transmembrane region" description="Helical" evidence="1">
    <location>
        <begin position="69"/>
        <end position="89"/>
    </location>
</feature>
<dbReference type="AlphaFoldDB" id="A0AAV2HI02"/>
<feature type="non-terminal residue" evidence="2">
    <location>
        <position position="269"/>
    </location>
</feature>
<feature type="transmembrane region" description="Helical" evidence="1">
    <location>
        <begin position="109"/>
        <end position="134"/>
    </location>
</feature>
<keyword evidence="1" id="KW-1133">Transmembrane helix</keyword>
<proteinExistence type="predicted"/>
<dbReference type="EMBL" id="CAXITT010000130">
    <property type="protein sequence ID" value="CAL1532990.1"/>
    <property type="molecule type" value="Genomic_DNA"/>
</dbReference>
<keyword evidence="1" id="KW-0472">Membrane</keyword>
<sequence length="269" mass="30433">MMAASLENTLLKDQAMAELHHLNLSASDVRLFSGMHIGFGVVNILSTFALIFITFLTSTRENMKVSEKLVLYNALIPDLLSILILLTVISPAIRYNEWTYNEFKTTWIAFINTTCIFHSHLAVTYICDLIVLSLTDSYKFHAADRLKYMSALVICSLSITACFCSLPACEEKGFIFVHDRLSPTFNIRFQYGSLFMVLAMLGIIIPKYLINLVKLIQVRRFFIDNTTKITKRAMKDLELLILFTGISTFNVIFLVPAIVGSQNLMVTVC</sequence>
<evidence type="ECO:0000256" key="1">
    <source>
        <dbReference type="SAM" id="Phobius"/>
    </source>
</evidence>
<reference evidence="2 3" key="1">
    <citation type="submission" date="2024-04" db="EMBL/GenBank/DDBJ databases">
        <authorList>
            <consortium name="Genoscope - CEA"/>
            <person name="William W."/>
        </authorList>
    </citation>
    <scope>NUCLEOTIDE SEQUENCE [LARGE SCALE GENOMIC DNA]</scope>
</reference>
<evidence type="ECO:0000313" key="2">
    <source>
        <dbReference type="EMBL" id="CAL1532990.1"/>
    </source>
</evidence>